<name>A0A9P7G323_9AGAR</name>
<dbReference type="Gene3D" id="3.30.70.1400">
    <property type="entry name" value="Aminomethyltransferase beta-barrel domains"/>
    <property type="match status" value="1"/>
</dbReference>
<evidence type="ECO:0000313" key="1">
    <source>
        <dbReference type="EMBL" id="KAG5641193.1"/>
    </source>
</evidence>
<dbReference type="EMBL" id="JABCKV010000367">
    <property type="protein sequence ID" value="KAG5641193.1"/>
    <property type="molecule type" value="Genomic_DNA"/>
</dbReference>
<comment type="caution">
    <text evidence="1">The sequence shown here is derived from an EMBL/GenBank/DDBJ whole genome shotgun (WGS) entry which is preliminary data.</text>
</comment>
<organism evidence="1 2">
    <name type="scientific">Asterophora parasitica</name>
    <dbReference type="NCBI Taxonomy" id="117018"/>
    <lineage>
        <taxon>Eukaryota</taxon>
        <taxon>Fungi</taxon>
        <taxon>Dikarya</taxon>
        <taxon>Basidiomycota</taxon>
        <taxon>Agaricomycotina</taxon>
        <taxon>Agaricomycetes</taxon>
        <taxon>Agaricomycetidae</taxon>
        <taxon>Agaricales</taxon>
        <taxon>Tricholomatineae</taxon>
        <taxon>Lyophyllaceae</taxon>
        <taxon>Asterophora</taxon>
    </lineage>
</organism>
<evidence type="ECO:0000313" key="2">
    <source>
        <dbReference type="Proteomes" id="UP000775547"/>
    </source>
</evidence>
<reference evidence="1" key="1">
    <citation type="submission" date="2020-07" db="EMBL/GenBank/DDBJ databases">
        <authorList>
            <person name="Nieuwenhuis M."/>
            <person name="Van De Peppel L.J.J."/>
        </authorList>
    </citation>
    <scope>NUCLEOTIDE SEQUENCE</scope>
    <source>
        <strain evidence="1">AP01</strain>
        <tissue evidence="1">Mycelium</tissue>
    </source>
</reference>
<reference evidence="1" key="2">
    <citation type="submission" date="2021-10" db="EMBL/GenBank/DDBJ databases">
        <title>Phylogenomics reveals ancestral predisposition of the termite-cultivated fungus Termitomyces towards a domesticated lifestyle.</title>
        <authorList>
            <person name="Auxier B."/>
            <person name="Grum-Grzhimaylo A."/>
            <person name="Cardenas M.E."/>
            <person name="Lodge J.D."/>
            <person name="Laessoe T."/>
            <person name="Pedersen O."/>
            <person name="Smith M.E."/>
            <person name="Kuyper T.W."/>
            <person name="Franco-Molano E.A."/>
            <person name="Baroni T.J."/>
            <person name="Aanen D.K."/>
        </authorList>
    </citation>
    <scope>NUCLEOTIDE SEQUENCE</scope>
    <source>
        <strain evidence="1">AP01</strain>
        <tissue evidence="1">Mycelium</tissue>
    </source>
</reference>
<feature type="non-terminal residue" evidence="1">
    <location>
        <position position="1"/>
    </location>
</feature>
<dbReference type="OrthoDB" id="10263536at2759"/>
<proteinExistence type="predicted"/>
<accession>A0A9P7G323</accession>
<keyword evidence="2" id="KW-1185">Reference proteome</keyword>
<gene>
    <name evidence="1" type="ORF">DXG03_005793</name>
</gene>
<protein>
    <submittedName>
        <fullName evidence="1">Uncharacterized protein</fullName>
    </submittedName>
</protein>
<dbReference type="Proteomes" id="UP000775547">
    <property type="component" value="Unassembled WGS sequence"/>
</dbReference>
<sequence>HSAEAFYVVTNAGCRERDLPWIQGKLAEWNADKGKAGPVELEVLEGWGLLALQGVVEVDIA</sequence>
<dbReference type="AlphaFoldDB" id="A0A9P7G323"/>